<dbReference type="InterPro" id="IPR023214">
    <property type="entry name" value="HAD_sf"/>
</dbReference>
<proteinExistence type="predicted"/>
<evidence type="ECO:0008006" key="3">
    <source>
        <dbReference type="Google" id="ProtNLM"/>
    </source>
</evidence>
<dbReference type="Proteomes" id="UP001346149">
    <property type="component" value="Unassembled WGS sequence"/>
</dbReference>
<evidence type="ECO:0000313" key="1">
    <source>
        <dbReference type="EMBL" id="KAK4787029.1"/>
    </source>
</evidence>
<name>A0AAN7LL86_TRANT</name>
<organism evidence="1 2">
    <name type="scientific">Trapa natans</name>
    <name type="common">Water chestnut</name>
    <dbReference type="NCBI Taxonomy" id="22666"/>
    <lineage>
        <taxon>Eukaryota</taxon>
        <taxon>Viridiplantae</taxon>
        <taxon>Streptophyta</taxon>
        <taxon>Embryophyta</taxon>
        <taxon>Tracheophyta</taxon>
        <taxon>Spermatophyta</taxon>
        <taxon>Magnoliopsida</taxon>
        <taxon>eudicotyledons</taxon>
        <taxon>Gunneridae</taxon>
        <taxon>Pentapetalae</taxon>
        <taxon>rosids</taxon>
        <taxon>malvids</taxon>
        <taxon>Myrtales</taxon>
        <taxon>Lythraceae</taxon>
        <taxon>Trapa</taxon>
    </lineage>
</organism>
<comment type="caution">
    <text evidence="1">The sequence shown here is derived from an EMBL/GenBank/DDBJ whole genome shotgun (WGS) entry which is preliminary data.</text>
</comment>
<evidence type="ECO:0000313" key="2">
    <source>
        <dbReference type="Proteomes" id="UP001346149"/>
    </source>
</evidence>
<dbReference type="EMBL" id="JAXQNO010000012">
    <property type="protein sequence ID" value="KAK4787029.1"/>
    <property type="molecule type" value="Genomic_DNA"/>
</dbReference>
<keyword evidence="2" id="KW-1185">Reference proteome</keyword>
<protein>
    <recommendedName>
        <fullName evidence="3">FCP1 homology domain-containing protein</fullName>
    </recommendedName>
</protein>
<dbReference type="Gene3D" id="3.40.50.1000">
    <property type="entry name" value="HAD superfamily/HAD-like"/>
    <property type="match status" value="1"/>
</dbReference>
<sequence>MNSGSAAAAVATARAAVAVVRLTTGHPGREEVCCSQNPDLLSGISEFCFQRLAIAFWSSRMKKNIDDPLVNFLFGNAREKLVFFAGISVNVHRQISRFFGNRNKPLALKELRKVWEKLGPDLQFDKGEYDESNTLLLDDSQYKVICNPEK</sequence>
<dbReference type="AlphaFoldDB" id="A0AAN7LL86"/>
<gene>
    <name evidence="1" type="ORF">SAY86_010862</name>
</gene>
<accession>A0AAN7LL86</accession>
<reference evidence="1 2" key="1">
    <citation type="journal article" date="2023" name="Hortic Res">
        <title>Pangenome of water caltrop reveals structural variations and asymmetric subgenome divergence after allopolyploidization.</title>
        <authorList>
            <person name="Zhang X."/>
            <person name="Chen Y."/>
            <person name="Wang L."/>
            <person name="Yuan Y."/>
            <person name="Fang M."/>
            <person name="Shi L."/>
            <person name="Lu R."/>
            <person name="Comes H.P."/>
            <person name="Ma Y."/>
            <person name="Chen Y."/>
            <person name="Huang G."/>
            <person name="Zhou Y."/>
            <person name="Zheng Z."/>
            <person name="Qiu Y."/>
        </authorList>
    </citation>
    <scope>NUCLEOTIDE SEQUENCE [LARGE SCALE GENOMIC DNA]</scope>
    <source>
        <strain evidence="1">F231</strain>
    </source>
</reference>